<reference evidence="1 2" key="2">
    <citation type="submission" date="2020-03" db="EMBL/GenBank/DDBJ databases">
        <authorList>
            <person name="Ichikawa N."/>
            <person name="Kimura A."/>
            <person name="Kitahashi Y."/>
            <person name="Uohara A."/>
        </authorList>
    </citation>
    <scope>NUCLEOTIDE SEQUENCE [LARGE SCALE GENOMIC DNA]</scope>
    <source>
        <strain evidence="1 2">NBRC 108639</strain>
    </source>
</reference>
<protein>
    <submittedName>
        <fullName evidence="1">Uncharacterized protein</fullName>
    </submittedName>
</protein>
<comment type="caution">
    <text evidence="1">The sequence shown here is derived from an EMBL/GenBank/DDBJ whole genome shotgun (WGS) entry which is preliminary data.</text>
</comment>
<dbReference type="RefSeq" id="WP_173059043.1">
    <property type="nucleotide sequence ID" value="NZ_BAABGO010000045.1"/>
</dbReference>
<dbReference type="Proteomes" id="UP000482800">
    <property type="component" value="Unassembled WGS sequence"/>
</dbReference>
<organism evidence="1 2">
    <name type="scientific">Phytohabitans houttuyneae</name>
    <dbReference type="NCBI Taxonomy" id="1076126"/>
    <lineage>
        <taxon>Bacteria</taxon>
        <taxon>Bacillati</taxon>
        <taxon>Actinomycetota</taxon>
        <taxon>Actinomycetes</taxon>
        <taxon>Micromonosporales</taxon>
        <taxon>Micromonosporaceae</taxon>
    </lineage>
</organism>
<name>A0A6V8KFF9_9ACTN</name>
<accession>A0A6V8KFF9</accession>
<keyword evidence="2" id="KW-1185">Reference proteome</keyword>
<gene>
    <name evidence="1" type="ORF">Phou_049560</name>
</gene>
<dbReference type="AlphaFoldDB" id="A0A6V8KFF9"/>
<evidence type="ECO:0000313" key="1">
    <source>
        <dbReference type="EMBL" id="GFJ80776.1"/>
    </source>
</evidence>
<reference evidence="1 2" key="1">
    <citation type="submission" date="2020-03" db="EMBL/GenBank/DDBJ databases">
        <title>Whole genome shotgun sequence of Phytohabitans houttuyneae NBRC 108639.</title>
        <authorList>
            <person name="Komaki H."/>
            <person name="Tamura T."/>
        </authorList>
    </citation>
    <scope>NUCLEOTIDE SEQUENCE [LARGE SCALE GENOMIC DNA]</scope>
    <source>
        <strain evidence="1 2">NBRC 108639</strain>
    </source>
</reference>
<proteinExistence type="predicted"/>
<dbReference type="EMBL" id="BLPF01000002">
    <property type="protein sequence ID" value="GFJ80776.1"/>
    <property type="molecule type" value="Genomic_DNA"/>
</dbReference>
<sequence>MIVAKATGHRRRAGARAVAGVLSIVLGALAVGVPPATAAPAQRPPRGSDVFPAPQQIRALDFMLGRHVCRLPGDPTGPVRVTMDVRKQIDGHFYYAELRQFLYSATLPDPHAMGIYGWDPVAGKLILQYHDNWGSHGSGTSPGWQDGHLRFTGQLSQVAAPTSTGVTTGFPIQLADDWQVIGPGHFTLSQTATLPNGSSVTASFDCVQRR</sequence>
<evidence type="ECO:0000313" key="2">
    <source>
        <dbReference type="Proteomes" id="UP000482800"/>
    </source>
</evidence>